<sequence length="196" mass="22445">MNFFKKLFKTYQESSKEKKANEQEVYLSLDDSFVHHFINKGGKFLYCTSINEVSKNLKNILQENNWRKITCTDFDLLKITEKIDISVQNHSSESVPFFTSCEHLIADKGEILFSSNQLGSHKLASLSKHFIVYATTSQLVKNTGEGLTGIKTHFSGNIPTNISSIKNYTFEVEDDNFLSYGNNNTKDLYLLLFEDL</sequence>
<reference evidence="2 3" key="1">
    <citation type="journal article" date="2016" name="Nat. Commun.">
        <title>Microbial interactions lead to rapid micro-scale successions on model marine particles.</title>
        <authorList>
            <person name="Datta M.S."/>
            <person name="Sliwerska E."/>
            <person name="Gore J."/>
            <person name="Polz M.F."/>
            <person name="Cordero O.X."/>
        </authorList>
    </citation>
    <scope>NUCLEOTIDE SEQUENCE [LARGE SCALE GENOMIC DNA]</scope>
    <source>
        <strain evidence="2 3">4G03</strain>
    </source>
</reference>
<dbReference type="SUPFAM" id="SSF100950">
    <property type="entry name" value="NagB/RpiA/CoA transferase-like"/>
    <property type="match status" value="1"/>
</dbReference>
<dbReference type="EMBL" id="JAUYVU010000003">
    <property type="protein sequence ID" value="MDP2540970.1"/>
    <property type="molecule type" value="Genomic_DNA"/>
</dbReference>
<name>A0A2G1BQT6_9FLAO</name>
<gene>
    <name evidence="2" type="ORF">CSC81_13750</name>
    <name evidence="1" type="ORF">Q8W23_05705</name>
</gene>
<dbReference type="Proteomes" id="UP001242342">
    <property type="component" value="Unassembled WGS sequence"/>
</dbReference>
<evidence type="ECO:0000313" key="3">
    <source>
        <dbReference type="Proteomes" id="UP000222163"/>
    </source>
</evidence>
<dbReference type="RefSeq" id="WP_099216322.1">
    <property type="nucleotide sequence ID" value="NZ_JAUYVU010000003.1"/>
</dbReference>
<organism evidence="2 3">
    <name type="scientific">Tenacibaculum discolor</name>
    <dbReference type="NCBI Taxonomy" id="361581"/>
    <lineage>
        <taxon>Bacteria</taxon>
        <taxon>Pseudomonadati</taxon>
        <taxon>Bacteroidota</taxon>
        <taxon>Flavobacteriia</taxon>
        <taxon>Flavobacteriales</taxon>
        <taxon>Flavobacteriaceae</taxon>
        <taxon>Tenacibaculum</taxon>
    </lineage>
</organism>
<accession>A0A2G1BQT6</accession>
<dbReference type="InterPro" id="IPR024185">
    <property type="entry name" value="FTHF_cligase-like_sf"/>
</dbReference>
<reference evidence="1 4" key="3">
    <citation type="submission" date="2023-07" db="EMBL/GenBank/DDBJ databases">
        <title>Genome content predicts the carbon catabolic preferences of heterotrophic bacteria.</title>
        <authorList>
            <person name="Gralka M."/>
        </authorList>
    </citation>
    <scope>NUCLEOTIDE SEQUENCE [LARGE SCALE GENOMIC DNA]</scope>
    <source>
        <strain evidence="1 4">4G03</strain>
    </source>
</reference>
<evidence type="ECO:0000313" key="2">
    <source>
        <dbReference type="EMBL" id="PHN96421.1"/>
    </source>
</evidence>
<accession>A0A497YVS4</accession>
<dbReference type="EMBL" id="PDUU01000016">
    <property type="protein sequence ID" value="PHN96421.1"/>
    <property type="molecule type" value="Genomic_DNA"/>
</dbReference>
<protein>
    <recommendedName>
        <fullName evidence="5">LUD domain-containing protein</fullName>
    </recommendedName>
</protein>
<evidence type="ECO:0008006" key="5">
    <source>
        <dbReference type="Google" id="ProtNLM"/>
    </source>
</evidence>
<evidence type="ECO:0000313" key="4">
    <source>
        <dbReference type="Proteomes" id="UP001242342"/>
    </source>
</evidence>
<proteinExistence type="predicted"/>
<dbReference type="Gene3D" id="3.40.50.10420">
    <property type="entry name" value="NagB/RpiA/CoA transferase-like"/>
    <property type="match status" value="1"/>
</dbReference>
<reference evidence="2" key="2">
    <citation type="submission" date="2017-10" db="EMBL/GenBank/DDBJ databases">
        <authorList>
            <person name="Enke T.N."/>
            <person name="Cordero O.X."/>
        </authorList>
    </citation>
    <scope>NUCLEOTIDE SEQUENCE</scope>
    <source>
        <strain evidence="2">4G03</strain>
    </source>
</reference>
<dbReference type="AlphaFoldDB" id="A0A2G1BQT6"/>
<dbReference type="Proteomes" id="UP000222163">
    <property type="component" value="Unassembled WGS sequence"/>
</dbReference>
<comment type="caution">
    <text evidence="2">The sequence shown here is derived from an EMBL/GenBank/DDBJ whole genome shotgun (WGS) entry which is preliminary data.</text>
</comment>
<dbReference type="InterPro" id="IPR037171">
    <property type="entry name" value="NagB/RpiA_transferase-like"/>
</dbReference>
<evidence type="ECO:0000313" key="1">
    <source>
        <dbReference type="EMBL" id="MDP2540970.1"/>
    </source>
</evidence>
<keyword evidence="4" id="KW-1185">Reference proteome</keyword>